<dbReference type="GO" id="GO:0052621">
    <property type="term" value="F:diguanylate cyclase activity"/>
    <property type="evidence" value="ECO:0007669"/>
    <property type="project" value="UniProtKB-EC"/>
</dbReference>
<keyword evidence="3" id="KW-0597">Phosphoprotein</keyword>
<feature type="domain" description="GGDEF" evidence="5">
    <location>
        <begin position="163"/>
        <end position="306"/>
    </location>
</feature>
<dbReference type="InterPro" id="IPR001789">
    <property type="entry name" value="Sig_transdc_resp-reg_receiver"/>
</dbReference>
<dbReference type="GO" id="GO:0000160">
    <property type="term" value="P:phosphorelay signal transduction system"/>
    <property type="evidence" value="ECO:0007669"/>
    <property type="project" value="InterPro"/>
</dbReference>
<dbReference type="InterPro" id="IPR029787">
    <property type="entry name" value="Nucleotide_cyclase"/>
</dbReference>
<dbReference type="GO" id="GO:0005886">
    <property type="term" value="C:plasma membrane"/>
    <property type="evidence" value="ECO:0007669"/>
    <property type="project" value="TreeGrafter"/>
</dbReference>
<dbReference type="SMART" id="SM00448">
    <property type="entry name" value="REC"/>
    <property type="match status" value="1"/>
</dbReference>
<dbReference type="PROSITE" id="PS50887">
    <property type="entry name" value="GGDEF"/>
    <property type="match status" value="1"/>
</dbReference>
<comment type="catalytic activity">
    <reaction evidence="2">
        <text>2 GTP = 3',3'-c-di-GMP + 2 diphosphate</text>
        <dbReference type="Rhea" id="RHEA:24898"/>
        <dbReference type="ChEBI" id="CHEBI:33019"/>
        <dbReference type="ChEBI" id="CHEBI:37565"/>
        <dbReference type="ChEBI" id="CHEBI:58805"/>
        <dbReference type="EC" id="2.7.7.65"/>
    </reaction>
</comment>
<dbReference type="GO" id="GO:1902201">
    <property type="term" value="P:negative regulation of bacterial-type flagellum-dependent cell motility"/>
    <property type="evidence" value="ECO:0007669"/>
    <property type="project" value="TreeGrafter"/>
</dbReference>
<evidence type="ECO:0000259" key="5">
    <source>
        <dbReference type="PROSITE" id="PS50887"/>
    </source>
</evidence>
<accession>A0A643FIE3</accession>
<evidence type="ECO:0000256" key="3">
    <source>
        <dbReference type="PROSITE-ProRule" id="PRU00169"/>
    </source>
</evidence>
<dbReference type="Gene3D" id="3.40.50.2300">
    <property type="match status" value="1"/>
</dbReference>
<dbReference type="NCBIfam" id="TIGR00254">
    <property type="entry name" value="GGDEF"/>
    <property type="match status" value="1"/>
</dbReference>
<dbReference type="GO" id="GO:0043709">
    <property type="term" value="P:cell adhesion involved in single-species biofilm formation"/>
    <property type="evidence" value="ECO:0007669"/>
    <property type="project" value="TreeGrafter"/>
</dbReference>
<dbReference type="FunFam" id="3.30.70.270:FF:000001">
    <property type="entry name" value="Diguanylate cyclase domain protein"/>
    <property type="match status" value="1"/>
</dbReference>
<proteinExistence type="predicted"/>
<evidence type="ECO:0000259" key="4">
    <source>
        <dbReference type="PROSITE" id="PS50110"/>
    </source>
</evidence>
<evidence type="ECO:0000313" key="7">
    <source>
        <dbReference type="Proteomes" id="UP000430120"/>
    </source>
</evidence>
<comment type="caution">
    <text evidence="6">The sequence shown here is derived from an EMBL/GenBank/DDBJ whole genome shotgun (WGS) entry which is preliminary data.</text>
</comment>
<dbReference type="EMBL" id="VZPB01000001">
    <property type="protein sequence ID" value="KAB0585450.1"/>
    <property type="molecule type" value="Genomic_DNA"/>
</dbReference>
<evidence type="ECO:0000313" key="6">
    <source>
        <dbReference type="EMBL" id="KAB0585450.1"/>
    </source>
</evidence>
<dbReference type="SUPFAM" id="SSF52172">
    <property type="entry name" value="CheY-like"/>
    <property type="match status" value="1"/>
</dbReference>
<dbReference type="OrthoDB" id="9813903at2"/>
<dbReference type="InterPro" id="IPR043128">
    <property type="entry name" value="Rev_trsase/Diguanyl_cyclase"/>
</dbReference>
<dbReference type="SUPFAM" id="SSF55073">
    <property type="entry name" value="Nucleotide cyclase"/>
    <property type="match status" value="1"/>
</dbReference>
<organism evidence="6 7">
    <name type="scientific">Ideonella dechloratans</name>
    <dbReference type="NCBI Taxonomy" id="36863"/>
    <lineage>
        <taxon>Bacteria</taxon>
        <taxon>Pseudomonadati</taxon>
        <taxon>Pseudomonadota</taxon>
        <taxon>Betaproteobacteria</taxon>
        <taxon>Burkholderiales</taxon>
        <taxon>Sphaerotilaceae</taxon>
        <taxon>Ideonella</taxon>
    </lineage>
</organism>
<dbReference type="Proteomes" id="UP000430120">
    <property type="component" value="Unassembled WGS sequence"/>
</dbReference>
<dbReference type="PROSITE" id="PS50110">
    <property type="entry name" value="RESPONSE_REGULATORY"/>
    <property type="match status" value="1"/>
</dbReference>
<dbReference type="Pfam" id="PF00072">
    <property type="entry name" value="Response_reg"/>
    <property type="match status" value="1"/>
</dbReference>
<dbReference type="Gene3D" id="3.30.70.270">
    <property type="match status" value="1"/>
</dbReference>
<dbReference type="RefSeq" id="WP_151122024.1">
    <property type="nucleotide sequence ID" value="NZ_CP088081.1"/>
</dbReference>
<dbReference type="EC" id="2.7.7.65" evidence="1"/>
<evidence type="ECO:0000256" key="2">
    <source>
        <dbReference type="ARBA" id="ARBA00034247"/>
    </source>
</evidence>
<name>A0A643FIE3_IDEDE</name>
<reference evidence="6 7" key="1">
    <citation type="submission" date="2019-09" db="EMBL/GenBank/DDBJ databases">
        <title>Draft genome sequences of 48 bacterial type strains from the CCUG.</title>
        <authorList>
            <person name="Tunovic T."/>
            <person name="Pineiro-Iglesias B."/>
            <person name="Unosson C."/>
            <person name="Inganas E."/>
            <person name="Ohlen M."/>
            <person name="Cardew S."/>
            <person name="Jensie-Markopoulos S."/>
            <person name="Salva-Serra F."/>
            <person name="Jaen-Luchoro D."/>
            <person name="Karlsson R."/>
            <person name="Svensson-Stadler L."/>
            <person name="Chun J."/>
            <person name="Moore E."/>
        </authorList>
    </citation>
    <scope>NUCLEOTIDE SEQUENCE [LARGE SCALE GENOMIC DNA]</scope>
    <source>
        <strain evidence="6 7">CCUG 30977</strain>
    </source>
</reference>
<dbReference type="InterPro" id="IPR000160">
    <property type="entry name" value="GGDEF_dom"/>
</dbReference>
<dbReference type="CDD" id="cd01949">
    <property type="entry name" value="GGDEF"/>
    <property type="match status" value="1"/>
</dbReference>
<sequence length="306" mass="33348">MTEAEILIVDDDPASITALKTALAGQGRLRFATHGSEALRMVQRHVPDLVLLDIGMPGLSGYEVCRALQGDPLTADVPVIFLTSHDDAEEELTGLSLGAVDFIAKQARPPLICARVRTHLRLKRMNDDLRRAASEDALTGLANRRRFDETLVTEWLRHLRSQRPLSLLMIDIDHFKAYNDLHGHPAGDQCLRLTARALHNVTLRPADLLARLGGEEFGLLLPDTDVAGAQEVARRLLLAADTLALPHGACPDRACVSWSIGLACSTQLRQDLQANPQGSHALMEAADRALYDAKRSGRACFAVAPS</sequence>
<dbReference type="InterPro" id="IPR011006">
    <property type="entry name" value="CheY-like_superfamily"/>
</dbReference>
<protein>
    <recommendedName>
        <fullName evidence="1">diguanylate cyclase</fullName>
        <ecNumber evidence="1">2.7.7.65</ecNumber>
    </recommendedName>
</protein>
<dbReference type="Pfam" id="PF00990">
    <property type="entry name" value="GGDEF"/>
    <property type="match status" value="1"/>
</dbReference>
<dbReference type="PANTHER" id="PTHR45138:SF9">
    <property type="entry name" value="DIGUANYLATE CYCLASE DGCM-RELATED"/>
    <property type="match status" value="1"/>
</dbReference>
<dbReference type="PANTHER" id="PTHR45138">
    <property type="entry name" value="REGULATORY COMPONENTS OF SENSORY TRANSDUCTION SYSTEM"/>
    <property type="match status" value="1"/>
</dbReference>
<dbReference type="InterPro" id="IPR050469">
    <property type="entry name" value="Diguanylate_Cyclase"/>
</dbReference>
<feature type="domain" description="Response regulatory" evidence="4">
    <location>
        <begin position="5"/>
        <end position="120"/>
    </location>
</feature>
<gene>
    <name evidence="6" type="ORF">F7Q92_00740</name>
</gene>
<dbReference type="AlphaFoldDB" id="A0A643FIE3"/>
<dbReference type="SMART" id="SM00267">
    <property type="entry name" value="GGDEF"/>
    <property type="match status" value="1"/>
</dbReference>
<evidence type="ECO:0000256" key="1">
    <source>
        <dbReference type="ARBA" id="ARBA00012528"/>
    </source>
</evidence>
<keyword evidence="7" id="KW-1185">Reference proteome</keyword>
<feature type="modified residue" description="4-aspartylphosphate" evidence="3">
    <location>
        <position position="53"/>
    </location>
</feature>